<evidence type="ECO:0008006" key="3">
    <source>
        <dbReference type="Google" id="ProtNLM"/>
    </source>
</evidence>
<keyword evidence="2" id="KW-1185">Reference proteome</keyword>
<protein>
    <recommendedName>
        <fullName evidence="3">Lipoprotein</fullName>
    </recommendedName>
</protein>
<evidence type="ECO:0000313" key="1">
    <source>
        <dbReference type="EMBL" id="MEX3747368.1"/>
    </source>
</evidence>
<proteinExistence type="predicted"/>
<reference evidence="1 2" key="1">
    <citation type="submission" date="2024-07" db="EMBL/GenBank/DDBJ databases">
        <title>Characterization of a bacterium isolated from hydrolysated instant sea cucumber by whole-genome sequencing and metabolomics.</title>
        <authorList>
            <person name="Luo X."/>
            <person name="Zhang Z."/>
            <person name="Zheng Z."/>
            <person name="Zhang W."/>
            <person name="Ming T."/>
            <person name="Jiao L."/>
            <person name="Su X."/>
            <person name="Kong F."/>
            <person name="Xu J."/>
        </authorList>
    </citation>
    <scope>NUCLEOTIDE SEQUENCE [LARGE SCALE GENOMIC DNA]</scope>
    <source>
        <strain evidence="1 2">XL-2024</strain>
    </source>
</reference>
<sequence length="120" mass="13308">MISKKINFLVIFFSLLLLTACEGETIILYGESENWAVHYEVEKSADCQPTSGYIKFIGNQPIPEKVEYAISNSSGDVPIEENGTFTLPNGCTNATEDSKIEAVIKWDNQSETIPLTNKSK</sequence>
<dbReference type="RefSeq" id="WP_368637918.1">
    <property type="nucleotide sequence ID" value="NZ_JBFRHK010000015.1"/>
</dbReference>
<evidence type="ECO:0000313" key="2">
    <source>
        <dbReference type="Proteomes" id="UP001558534"/>
    </source>
</evidence>
<organism evidence="1 2">
    <name type="scientific">Lysinibacillus xylanilyticus</name>
    <dbReference type="NCBI Taxonomy" id="582475"/>
    <lineage>
        <taxon>Bacteria</taxon>
        <taxon>Bacillati</taxon>
        <taxon>Bacillota</taxon>
        <taxon>Bacilli</taxon>
        <taxon>Bacillales</taxon>
        <taxon>Bacillaceae</taxon>
        <taxon>Lysinibacillus</taxon>
    </lineage>
</organism>
<name>A0ABV3W2U0_9BACI</name>
<dbReference type="PROSITE" id="PS51257">
    <property type="entry name" value="PROKAR_LIPOPROTEIN"/>
    <property type="match status" value="1"/>
</dbReference>
<dbReference type="EMBL" id="JBFRHK010000015">
    <property type="protein sequence ID" value="MEX3747368.1"/>
    <property type="molecule type" value="Genomic_DNA"/>
</dbReference>
<dbReference type="Proteomes" id="UP001558534">
    <property type="component" value="Unassembled WGS sequence"/>
</dbReference>
<accession>A0ABV3W2U0</accession>
<gene>
    <name evidence="1" type="ORF">AB1300_19855</name>
</gene>
<comment type="caution">
    <text evidence="1">The sequence shown here is derived from an EMBL/GenBank/DDBJ whole genome shotgun (WGS) entry which is preliminary data.</text>
</comment>